<keyword evidence="1" id="KW-0813">Transport</keyword>
<dbReference type="InterPro" id="IPR003439">
    <property type="entry name" value="ABC_transporter-like_ATP-bd"/>
</dbReference>
<dbReference type="Gene3D" id="3.40.50.300">
    <property type="entry name" value="P-loop containing nucleotide triphosphate hydrolases"/>
    <property type="match status" value="1"/>
</dbReference>
<keyword evidence="6" id="KW-1185">Reference proteome</keyword>
<evidence type="ECO:0000256" key="2">
    <source>
        <dbReference type="ARBA" id="ARBA00022741"/>
    </source>
</evidence>
<protein>
    <submittedName>
        <fullName evidence="5">ABC transporter ATP-binding protein</fullName>
    </submittedName>
</protein>
<dbReference type="PANTHER" id="PTHR24220">
    <property type="entry name" value="IMPORT ATP-BINDING PROTEIN"/>
    <property type="match status" value="1"/>
</dbReference>
<keyword evidence="3 5" id="KW-0067">ATP-binding</keyword>
<dbReference type="InterPro" id="IPR017911">
    <property type="entry name" value="MacB-like_ATP-bd"/>
</dbReference>
<keyword evidence="2" id="KW-0547">Nucleotide-binding</keyword>
<dbReference type="SUPFAM" id="SSF52540">
    <property type="entry name" value="P-loop containing nucleoside triphosphate hydrolases"/>
    <property type="match status" value="1"/>
</dbReference>
<dbReference type="PROSITE" id="PS50893">
    <property type="entry name" value="ABC_TRANSPORTER_2"/>
    <property type="match status" value="1"/>
</dbReference>
<dbReference type="Pfam" id="PF00005">
    <property type="entry name" value="ABC_tran"/>
    <property type="match status" value="1"/>
</dbReference>
<gene>
    <name evidence="5" type="ORF">PZE19_15570</name>
</gene>
<accession>A0ABT6FCE3</accession>
<name>A0ABT6FCE3_9BACT</name>
<dbReference type="InterPro" id="IPR015854">
    <property type="entry name" value="ABC_transpr_LolD-like"/>
</dbReference>
<reference evidence="5 6" key="1">
    <citation type="submission" date="2023-03" db="EMBL/GenBank/DDBJ databases">
        <title>Paludisphaera mucosa sp. nov. a novel planctomycete from northern fen.</title>
        <authorList>
            <person name="Ivanova A."/>
        </authorList>
    </citation>
    <scope>NUCLEOTIDE SEQUENCE [LARGE SCALE GENOMIC DNA]</scope>
    <source>
        <strain evidence="5 6">Pla2</strain>
    </source>
</reference>
<dbReference type="CDD" id="cd03255">
    <property type="entry name" value="ABC_MJ0796_LolCDE_FtsE"/>
    <property type="match status" value="1"/>
</dbReference>
<evidence type="ECO:0000256" key="3">
    <source>
        <dbReference type="ARBA" id="ARBA00022840"/>
    </source>
</evidence>
<dbReference type="PROSITE" id="PS00211">
    <property type="entry name" value="ABC_TRANSPORTER_1"/>
    <property type="match status" value="1"/>
</dbReference>
<sequence>MQGVAKLYRVGEETVHALRGVDLAIGANELVAVMGPSGSGKSTLMNILGCLDVPTSGRYRLDGRDVAALSQADLAQVRGRRIGFVFQTFELLARQTALRNVELPMIYSGASASQRKRRAVEALERVGLGDRMGHRPNQMSGGQRQRVAIARAIVQRPALLLADEPTGNLDTQTGEEILDLFADLHREGQTIVVVTHEPDVAARCRRIVRIRDGRVESDECREP</sequence>
<dbReference type="InterPro" id="IPR027417">
    <property type="entry name" value="P-loop_NTPase"/>
</dbReference>
<organism evidence="5 6">
    <name type="scientific">Paludisphaera mucosa</name>
    <dbReference type="NCBI Taxonomy" id="3030827"/>
    <lineage>
        <taxon>Bacteria</taxon>
        <taxon>Pseudomonadati</taxon>
        <taxon>Planctomycetota</taxon>
        <taxon>Planctomycetia</taxon>
        <taxon>Isosphaerales</taxon>
        <taxon>Isosphaeraceae</taxon>
        <taxon>Paludisphaera</taxon>
    </lineage>
</organism>
<evidence type="ECO:0000256" key="1">
    <source>
        <dbReference type="ARBA" id="ARBA00022448"/>
    </source>
</evidence>
<dbReference type="SMART" id="SM00382">
    <property type="entry name" value="AAA"/>
    <property type="match status" value="1"/>
</dbReference>
<evidence type="ECO:0000313" key="5">
    <source>
        <dbReference type="EMBL" id="MDG3005207.1"/>
    </source>
</evidence>
<dbReference type="EMBL" id="JARRAG010000002">
    <property type="protein sequence ID" value="MDG3005207.1"/>
    <property type="molecule type" value="Genomic_DNA"/>
</dbReference>
<dbReference type="PANTHER" id="PTHR24220:SF86">
    <property type="entry name" value="ABC TRANSPORTER ABCH.1"/>
    <property type="match status" value="1"/>
</dbReference>
<dbReference type="InterPro" id="IPR003593">
    <property type="entry name" value="AAA+_ATPase"/>
</dbReference>
<proteinExistence type="predicted"/>
<dbReference type="GO" id="GO:0005524">
    <property type="term" value="F:ATP binding"/>
    <property type="evidence" value="ECO:0007669"/>
    <property type="project" value="UniProtKB-KW"/>
</dbReference>
<feature type="domain" description="ABC transporter" evidence="4">
    <location>
        <begin position="2"/>
        <end position="223"/>
    </location>
</feature>
<dbReference type="InterPro" id="IPR017871">
    <property type="entry name" value="ABC_transporter-like_CS"/>
</dbReference>
<dbReference type="Proteomes" id="UP001216907">
    <property type="component" value="Unassembled WGS sequence"/>
</dbReference>
<evidence type="ECO:0000259" key="4">
    <source>
        <dbReference type="PROSITE" id="PS50893"/>
    </source>
</evidence>
<evidence type="ECO:0000313" key="6">
    <source>
        <dbReference type="Proteomes" id="UP001216907"/>
    </source>
</evidence>
<comment type="caution">
    <text evidence="5">The sequence shown here is derived from an EMBL/GenBank/DDBJ whole genome shotgun (WGS) entry which is preliminary data.</text>
</comment>